<evidence type="ECO:0000313" key="6">
    <source>
        <dbReference type="EMBL" id="KAL1410037.1"/>
    </source>
</evidence>
<evidence type="ECO:0000256" key="2">
    <source>
        <dbReference type="ARBA" id="ARBA00022737"/>
    </source>
</evidence>
<name>A0ABR3Q5Y7_9TREE</name>
<dbReference type="EMBL" id="JBBXJM010000003">
    <property type="protein sequence ID" value="KAL1410037.1"/>
    <property type="molecule type" value="Genomic_DNA"/>
</dbReference>
<keyword evidence="7" id="KW-1185">Reference proteome</keyword>
<organism evidence="6 7">
    <name type="scientific">Vanrija albida</name>
    <dbReference type="NCBI Taxonomy" id="181172"/>
    <lineage>
        <taxon>Eukaryota</taxon>
        <taxon>Fungi</taxon>
        <taxon>Dikarya</taxon>
        <taxon>Basidiomycota</taxon>
        <taxon>Agaricomycotina</taxon>
        <taxon>Tremellomycetes</taxon>
        <taxon>Trichosporonales</taxon>
        <taxon>Trichosporonaceae</taxon>
        <taxon>Vanrija</taxon>
    </lineage>
</organism>
<keyword evidence="1 3" id="KW-0853">WD repeat</keyword>
<keyword evidence="6" id="KW-0436">Ligase</keyword>
<dbReference type="PROSITE" id="PS50181">
    <property type="entry name" value="FBOX"/>
    <property type="match status" value="1"/>
</dbReference>
<dbReference type="Gene3D" id="1.20.1280.50">
    <property type="match status" value="1"/>
</dbReference>
<dbReference type="InterPro" id="IPR001680">
    <property type="entry name" value="WD40_rpt"/>
</dbReference>
<feature type="compositionally biased region" description="Polar residues" evidence="4">
    <location>
        <begin position="867"/>
        <end position="891"/>
    </location>
</feature>
<feature type="compositionally biased region" description="Polar residues" evidence="4">
    <location>
        <begin position="156"/>
        <end position="166"/>
    </location>
</feature>
<dbReference type="SMART" id="SM00320">
    <property type="entry name" value="WD40"/>
    <property type="match status" value="8"/>
</dbReference>
<dbReference type="InterPro" id="IPR036047">
    <property type="entry name" value="F-box-like_dom_sf"/>
</dbReference>
<feature type="repeat" description="WD" evidence="3">
    <location>
        <begin position="620"/>
        <end position="661"/>
    </location>
</feature>
<proteinExistence type="predicted"/>
<dbReference type="GeneID" id="95985082"/>
<keyword evidence="2" id="KW-0677">Repeat</keyword>
<feature type="repeat" description="WD" evidence="3">
    <location>
        <begin position="702"/>
        <end position="740"/>
    </location>
</feature>
<dbReference type="SUPFAM" id="SSF50978">
    <property type="entry name" value="WD40 repeat-like"/>
    <property type="match status" value="1"/>
</dbReference>
<feature type="region of interest" description="Disordered" evidence="4">
    <location>
        <begin position="105"/>
        <end position="216"/>
    </location>
</feature>
<feature type="repeat" description="WD" evidence="3">
    <location>
        <begin position="464"/>
        <end position="503"/>
    </location>
</feature>
<feature type="region of interest" description="Disordered" evidence="4">
    <location>
        <begin position="781"/>
        <end position="946"/>
    </location>
</feature>
<gene>
    <name evidence="6" type="primary">CDC4</name>
    <name evidence="6" type="ORF">Q8F55_004039</name>
</gene>
<dbReference type="Gene3D" id="2.130.10.10">
    <property type="entry name" value="YVTN repeat-like/Quinoprotein amine dehydrogenase"/>
    <property type="match status" value="1"/>
</dbReference>
<feature type="repeat" description="WD" evidence="3">
    <location>
        <begin position="662"/>
        <end position="701"/>
    </location>
</feature>
<accession>A0ABR3Q5Y7</accession>
<dbReference type="InterPro" id="IPR015943">
    <property type="entry name" value="WD40/YVTN_repeat-like_dom_sf"/>
</dbReference>
<dbReference type="PROSITE" id="PS50082">
    <property type="entry name" value="WD_REPEATS_2"/>
    <property type="match status" value="6"/>
</dbReference>
<dbReference type="InterPro" id="IPR036322">
    <property type="entry name" value="WD40_repeat_dom_sf"/>
</dbReference>
<reference evidence="6 7" key="1">
    <citation type="submission" date="2023-08" db="EMBL/GenBank/DDBJ databases">
        <title>Annotated Genome Sequence of Vanrija albida AlHP1.</title>
        <authorList>
            <person name="Herzog R."/>
        </authorList>
    </citation>
    <scope>NUCLEOTIDE SEQUENCE [LARGE SCALE GENOMIC DNA]</scope>
    <source>
        <strain evidence="6 7">AlHP1</strain>
    </source>
</reference>
<dbReference type="InterPro" id="IPR019775">
    <property type="entry name" value="WD40_repeat_CS"/>
</dbReference>
<dbReference type="InterPro" id="IPR020472">
    <property type="entry name" value="WD40_PAC1"/>
</dbReference>
<feature type="repeat" description="WD" evidence="3">
    <location>
        <begin position="528"/>
        <end position="549"/>
    </location>
</feature>
<dbReference type="RefSeq" id="XP_069209981.1">
    <property type="nucleotide sequence ID" value="XM_069352563.1"/>
</dbReference>
<evidence type="ECO:0000313" key="7">
    <source>
        <dbReference type="Proteomes" id="UP001565368"/>
    </source>
</evidence>
<feature type="compositionally biased region" description="Acidic residues" evidence="4">
    <location>
        <begin position="928"/>
        <end position="946"/>
    </location>
</feature>
<sequence>MDQQHPHAGPSSRSGLVWTRDGPVLKMEDAVVETVVTHTTRTTTSFAPIPLPRIPVPDAIPMPTHLSSSEGYPLANEPTPDDMRFVALTLGGRRVLVQEDGNILPDDAGIPGETCGPGWTRSYPSSGNDERVGLAGYLNKVKSKEVRKRPHERSRPATTVGSSSATDALDEGGVRKKIRASEDITSPPDGSSALLSPLPSPGAEDRELSPSSSTPSLGSGLEVATLLSLPSIVSHFELLPSKVQQHVLMHLFRRSRMPTIQRISAFASTALKRDFLALLPHEIAVQVLRKVDVQSLAASARVSKKWRKMVDSERSVWRTRLLEDGLWYGHGVESEEEIKIQRRFETLDWKASRHRAVSKKAGTPSEDESMMSVTNIPVAMLNVNDAPSPSTQDDRPTPLKHIYRRRHVSRRNWLNSRPQHTSFAGHGTNVVTCVQFDEDKIVSASDDHSINIYCTRTGQLKKRLDGHEGGVWALEYKGDTLVSGSTDRTVRVWDLESLQQSHVFFGHTSTVRCLQIVEPVFDEATGEYQPPYPMIVTGSRDASLRVWKLPKKGEPAYMSSTRGSDAHVPPEQNPFHVHHLEGHSEAVRALAAHGRICVSGSYDKTVRVWDIVKGTCIHVLFGHEQKVYSIVYDRFRNRCASGSMDNTVKVWDIATGTCLHTLTGHTSLVGLLGASPNYIVSAAADASLRVWDANTHELKHVLSSHAAAITCFQHDETKVVSGSDGTLKLWDIRTGQCVRDLIVGISSVWQVAFHGNLLVAASNRAGNTVFDVFDFGSEPDPSGIDNERLDRLRRPPWERGNPREPQTYQSDDLQDLDLDSVSTRDSRVPSPETAEMLRKLGVSPQARRSNRLANRSGVADALRMNRTRSGSPSRLAAASSTQGTWGSTATPTIVDDAATTGGDISIAGDVNIDDGGAGSSSGVSGSSEEQDELFPDEDTVMAEDVE</sequence>
<dbReference type="PRINTS" id="PR00320">
    <property type="entry name" value="GPROTEINBRPT"/>
</dbReference>
<protein>
    <submittedName>
        <fullName evidence="6">SCF ubiquitin ligase complex subunit cdc4</fullName>
    </submittedName>
</protein>
<comment type="caution">
    <text evidence="6">The sequence shown here is derived from an EMBL/GenBank/DDBJ whole genome shotgun (WGS) entry which is preliminary data.</text>
</comment>
<dbReference type="GO" id="GO:0016874">
    <property type="term" value="F:ligase activity"/>
    <property type="evidence" value="ECO:0007669"/>
    <property type="project" value="UniProtKB-KW"/>
</dbReference>
<dbReference type="SUPFAM" id="SSF81383">
    <property type="entry name" value="F-box domain"/>
    <property type="match status" value="1"/>
</dbReference>
<dbReference type="CDD" id="cd00200">
    <property type="entry name" value="WD40"/>
    <property type="match status" value="1"/>
</dbReference>
<dbReference type="PROSITE" id="PS00678">
    <property type="entry name" value="WD_REPEATS_1"/>
    <property type="match status" value="4"/>
</dbReference>
<dbReference type="PANTHER" id="PTHR19849">
    <property type="entry name" value="PHOSPHOLIPASE A-2-ACTIVATING PROTEIN"/>
    <property type="match status" value="1"/>
</dbReference>
<dbReference type="PANTHER" id="PTHR19849:SF1">
    <property type="entry name" value="F-BOX_WD REPEAT-CONTAINING PROTEIN 7"/>
    <property type="match status" value="1"/>
</dbReference>
<evidence type="ECO:0000256" key="1">
    <source>
        <dbReference type="ARBA" id="ARBA00022574"/>
    </source>
</evidence>
<dbReference type="Proteomes" id="UP001565368">
    <property type="component" value="Unassembled WGS sequence"/>
</dbReference>
<feature type="compositionally biased region" description="Low complexity" evidence="4">
    <location>
        <begin position="186"/>
        <end position="197"/>
    </location>
</feature>
<feature type="compositionally biased region" description="Basic and acidic residues" evidence="4">
    <location>
        <begin position="785"/>
        <end position="802"/>
    </location>
</feature>
<feature type="domain" description="F-box" evidence="5">
    <location>
        <begin position="273"/>
        <end position="320"/>
    </location>
</feature>
<feature type="repeat" description="WD" evidence="3">
    <location>
        <begin position="580"/>
        <end position="619"/>
    </location>
</feature>
<evidence type="ECO:0000256" key="3">
    <source>
        <dbReference type="PROSITE-ProRule" id="PRU00221"/>
    </source>
</evidence>
<dbReference type="SMART" id="SM00256">
    <property type="entry name" value="FBOX"/>
    <property type="match status" value="1"/>
</dbReference>
<dbReference type="InterPro" id="IPR001810">
    <property type="entry name" value="F-box_dom"/>
</dbReference>
<dbReference type="Pfam" id="PF00400">
    <property type="entry name" value="WD40"/>
    <property type="match status" value="7"/>
</dbReference>
<evidence type="ECO:0000259" key="5">
    <source>
        <dbReference type="PROSITE" id="PS50181"/>
    </source>
</evidence>
<evidence type="ECO:0000256" key="4">
    <source>
        <dbReference type="SAM" id="MobiDB-lite"/>
    </source>
</evidence>
<dbReference type="PROSITE" id="PS50294">
    <property type="entry name" value="WD_REPEATS_REGION"/>
    <property type="match status" value="4"/>
</dbReference>
<dbReference type="Pfam" id="PF12937">
    <property type="entry name" value="F-box-like"/>
    <property type="match status" value="1"/>
</dbReference>